<dbReference type="SUPFAM" id="SSF53850">
    <property type="entry name" value="Periplasmic binding protein-like II"/>
    <property type="match status" value="1"/>
</dbReference>
<keyword evidence="6 7" id="KW-0732">Signal</keyword>
<protein>
    <recommendedName>
        <fullName evidence="4">sn-glycerol-3-phosphate-binding periplasmic protein UgpB</fullName>
    </recommendedName>
</protein>
<comment type="subcellular location">
    <subcellularLocation>
        <location evidence="1">Periplasm</location>
    </subcellularLocation>
</comment>
<dbReference type="PANTHER" id="PTHR43649">
    <property type="entry name" value="ARABINOSE-BINDING PROTEIN-RELATED"/>
    <property type="match status" value="1"/>
</dbReference>
<reference evidence="8 9" key="1">
    <citation type="journal article" date="2017" name="Int. J. Syst. Evol. Microbiol.">
        <title>Brenneria populi subsp. brevivirga subsp. nov. isolated from symptomatic bark of Populus x euramericana canker, and description of Brenneria populi subsp. populi subsp. nov.</title>
        <authorList>
            <person name="Zheng M.H."/>
            <person name="Piao C.G."/>
            <person name="Xue H."/>
            <person name="Guo M.W."/>
            <person name="Li Y."/>
        </authorList>
    </citation>
    <scope>NUCLEOTIDE SEQUENCE [LARGE SCALE GENOMIC DNA]</scope>
    <source>
        <strain evidence="8 9">D9-5</strain>
    </source>
</reference>
<feature type="chain" id="PRO_5046945143" description="sn-glycerol-3-phosphate-binding periplasmic protein UgpB" evidence="7">
    <location>
        <begin position="22"/>
        <end position="455"/>
    </location>
</feature>
<dbReference type="InterPro" id="IPR006059">
    <property type="entry name" value="SBP"/>
</dbReference>
<evidence type="ECO:0000256" key="7">
    <source>
        <dbReference type="SAM" id="SignalP"/>
    </source>
</evidence>
<comment type="subunit">
    <text evidence="3">The complex is composed of two ATP-binding proteins (UgpC), two transmembrane proteins (UgpA and UgpE) and a solute-binding protein (UgpB).</text>
</comment>
<keyword evidence="5" id="KW-0813">Transport</keyword>
<sequence>MSKKILALVVAASVLAGGAVANPVKAEKKRFEFWYGLTGNLGERVKDACARFNASQDKFEAVCTGQGGYAEAVQNTVAAYRGNSHPAVVQVFDGATLDLMLSGAYIPVTRLMAEHGYDVDWADYFPGISNYFSTASGELLAFPFNSSTAVLYLNRDALRRAGVERAPQTWEEVESAAVKLKAAGFDCPFSFDYDSWPTIEQFSAIHNQPFATRANGYDGLDAELLINRTKVVDHLSFFKRMADAGLFVTKTPQQGVGVVPSFASGQCQMMQTSIAFYDTIKATLDPKVQWDVAMLPVWKGTPRRNSIVGGTSLWVMKNRPAQEYDGVAAFFDFLAKPENVEWWSGVTGYIPVTRSAFTAMKATGFYQRPENRGKEMAIESLSWSPVSENTRGIRLGGFSLIRREMSDAMEAIFTNRMSVQAALDRAVARGNVILRRFEKTYANRRVESGTDAGKP</sequence>
<evidence type="ECO:0000256" key="5">
    <source>
        <dbReference type="ARBA" id="ARBA00022448"/>
    </source>
</evidence>
<dbReference type="RefSeq" id="WP_327618430.1">
    <property type="nucleotide sequence ID" value="NZ_JAYWTM010000011.1"/>
</dbReference>
<dbReference type="EMBL" id="JAYWTM010000011">
    <property type="protein sequence ID" value="MEC5343478.1"/>
    <property type="molecule type" value="Genomic_DNA"/>
</dbReference>
<evidence type="ECO:0000256" key="3">
    <source>
        <dbReference type="ARBA" id="ARBA00011557"/>
    </source>
</evidence>
<dbReference type="Gene3D" id="3.40.190.10">
    <property type="entry name" value="Periplasmic binding protein-like II"/>
    <property type="match status" value="2"/>
</dbReference>
<dbReference type="PANTHER" id="PTHR43649:SF31">
    <property type="entry name" value="SN-GLYCEROL-3-PHOSPHATE-BINDING PERIPLASMIC PROTEIN UGPB"/>
    <property type="match status" value="1"/>
</dbReference>
<evidence type="ECO:0000313" key="8">
    <source>
        <dbReference type="EMBL" id="MEC5343478.1"/>
    </source>
</evidence>
<evidence type="ECO:0000256" key="6">
    <source>
        <dbReference type="ARBA" id="ARBA00022729"/>
    </source>
</evidence>
<proteinExistence type="inferred from homology"/>
<name>A0ABU6JRU2_9GAMM</name>
<accession>A0ABU6JRU2</accession>
<gene>
    <name evidence="8" type="ORF">VSX58_12830</name>
</gene>
<organism evidence="8 9">
    <name type="scientific">Brenneria populi</name>
    <dbReference type="NCBI Taxonomy" id="1505588"/>
    <lineage>
        <taxon>Bacteria</taxon>
        <taxon>Pseudomonadati</taxon>
        <taxon>Pseudomonadota</taxon>
        <taxon>Gammaproteobacteria</taxon>
        <taxon>Enterobacterales</taxon>
        <taxon>Pectobacteriaceae</taxon>
        <taxon>Brenneria</taxon>
    </lineage>
</organism>
<dbReference type="Pfam" id="PF13416">
    <property type="entry name" value="SBP_bac_8"/>
    <property type="match status" value="1"/>
</dbReference>
<evidence type="ECO:0000256" key="2">
    <source>
        <dbReference type="ARBA" id="ARBA00008520"/>
    </source>
</evidence>
<comment type="caution">
    <text evidence="8">The sequence shown here is derived from an EMBL/GenBank/DDBJ whole genome shotgun (WGS) entry which is preliminary data.</text>
</comment>
<dbReference type="InterPro" id="IPR050490">
    <property type="entry name" value="Bact_solute-bd_prot1"/>
</dbReference>
<keyword evidence="9" id="KW-1185">Reference proteome</keyword>
<evidence type="ECO:0000256" key="1">
    <source>
        <dbReference type="ARBA" id="ARBA00004418"/>
    </source>
</evidence>
<evidence type="ECO:0000256" key="4">
    <source>
        <dbReference type="ARBA" id="ARBA00017470"/>
    </source>
</evidence>
<evidence type="ECO:0000313" key="9">
    <source>
        <dbReference type="Proteomes" id="UP001309705"/>
    </source>
</evidence>
<comment type="similarity">
    <text evidence="2">Belongs to the bacterial solute-binding protein 1 family.</text>
</comment>
<feature type="signal peptide" evidence="7">
    <location>
        <begin position="1"/>
        <end position="21"/>
    </location>
</feature>
<dbReference type="Proteomes" id="UP001309705">
    <property type="component" value="Unassembled WGS sequence"/>
</dbReference>